<organism evidence="1">
    <name type="scientific">Oryza meridionalis</name>
    <dbReference type="NCBI Taxonomy" id="40149"/>
    <lineage>
        <taxon>Eukaryota</taxon>
        <taxon>Viridiplantae</taxon>
        <taxon>Streptophyta</taxon>
        <taxon>Embryophyta</taxon>
        <taxon>Tracheophyta</taxon>
        <taxon>Spermatophyta</taxon>
        <taxon>Magnoliopsida</taxon>
        <taxon>Liliopsida</taxon>
        <taxon>Poales</taxon>
        <taxon>Poaceae</taxon>
        <taxon>BOP clade</taxon>
        <taxon>Oryzoideae</taxon>
        <taxon>Oryzeae</taxon>
        <taxon>Oryzinae</taxon>
        <taxon>Oryza</taxon>
    </lineage>
</organism>
<dbReference type="Gramene" id="OMERI03G12560.3">
    <property type="protein sequence ID" value="OMERI03G12560.3"/>
    <property type="gene ID" value="OMERI03G12560"/>
</dbReference>
<evidence type="ECO:0000313" key="1">
    <source>
        <dbReference type="EnsemblPlants" id="OMERI03G12560.3"/>
    </source>
</evidence>
<dbReference type="EnsemblPlants" id="OMERI03G12560.3">
    <property type="protein sequence ID" value="OMERI03G12560.3"/>
    <property type="gene ID" value="OMERI03G12560"/>
</dbReference>
<dbReference type="Gramene" id="OMERI03G12560.1">
    <property type="protein sequence ID" value="OMERI03G12560.1"/>
    <property type="gene ID" value="OMERI03G12560"/>
</dbReference>
<protein>
    <submittedName>
        <fullName evidence="1">Uncharacterized protein</fullName>
    </submittedName>
</protein>
<accession>A0A0E0CZ60</accession>
<dbReference type="Proteomes" id="UP000008021">
    <property type="component" value="Chromosome 3"/>
</dbReference>
<reference evidence="1" key="1">
    <citation type="submission" date="2015-04" db="UniProtKB">
        <authorList>
            <consortium name="EnsemblPlants"/>
        </authorList>
    </citation>
    <scope>IDENTIFICATION</scope>
</reference>
<sequence>MRGAGRGHDIVAATGCLLAPSDWTPIDKWECRVDLVDNEHEDLVSSCRPQMRYCRDSEQFLANQKGPSWMKVPIHAGRRT</sequence>
<name>A0A0E0CZ60_9ORYZ</name>
<evidence type="ECO:0000313" key="2">
    <source>
        <dbReference type="Proteomes" id="UP000008021"/>
    </source>
</evidence>
<proteinExistence type="predicted"/>
<dbReference type="EnsemblPlants" id="OMERI03G12560.1">
    <property type="protein sequence ID" value="OMERI03G12560.1"/>
    <property type="gene ID" value="OMERI03G12560"/>
</dbReference>
<reference evidence="1" key="2">
    <citation type="submission" date="2018-05" db="EMBL/GenBank/DDBJ databases">
        <title>OmerRS3 (Oryza meridionalis Reference Sequence Version 3).</title>
        <authorList>
            <person name="Zhang J."/>
            <person name="Kudrna D."/>
            <person name="Lee S."/>
            <person name="Talag J."/>
            <person name="Welchert J."/>
            <person name="Wing R.A."/>
        </authorList>
    </citation>
    <scope>NUCLEOTIDE SEQUENCE [LARGE SCALE GENOMIC DNA]</scope>
    <source>
        <strain evidence="1">OR44</strain>
    </source>
</reference>
<dbReference type="HOGENOM" id="CLU_2593834_0_0_1"/>
<keyword evidence="2" id="KW-1185">Reference proteome</keyword>
<dbReference type="AlphaFoldDB" id="A0A0E0CZ60"/>